<dbReference type="AlphaFoldDB" id="A0A512RKK0"/>
<feature type="compositionally biased region" description="Low complexity" evidence="1">
    <location>
        <begin position="102"/>
        <end position="125"/>
    </location>
</feature>
<dbReference type="Proteomes" id="UP000321436">
    <property type="component" value="Unassembled WGS sequence"/>
</dbReference>
<accession>A0A512RKK0</accession>
<sequence>MKTILCIATFSVLGLSTAFAQEKEHDVSKKAKERLFPEYAQDVARLKAAEKASSAKPREALATTPQAVRELIFTKAPAPGSSRPASPAPAARKSAQPMPSDISSAETAKAIKAAEASKPKPAQPKIDQGAETGTSKPKN</sequence>
<dbReference type="RefSeq" id="WP_146861880.1">
    <property type="nucleotide sequence ID" value="NZ_BKAU01000002.1"/>
</dbReference>
<evidence type="ECO:0000256" key="1">
    <source>
        <dbReference type="SAM" id="MobiDB-lite"/>
    </source>
</evidence>
<protein>
    <submittedName>
        <fullName evidence="3">Uncharacterized protein</fullName>
    </submittedName>
</protein>
<dbReference type="EMBL" id="BKAU01000002">
    <property type="protein sequence ID" value="GEP96227.1"/>
    <property type="molecule type" value="Genomic_DNA"/>
</dbReference>
<comment type="caution">
    <text evidence="3">The sequence shown here is derived from an EMBL/GenBank/DDBJ whole genome shotgun (WGS) entry which is preliminary data.</text>
</comment>
<feature type="region of interest" description="Disordered" evidence="1">
    <location>
        <begin position="72"/>
        <end position="139"/>
    </location>
</feature>
<keyword evidence="2" id="KW-0732">Signal</keyword>
<feature type="compositionally biased region" description="Low complexity" evidence="1">
    <location>
        <begin position="75"/>
        <end position="95"/>
    </location>
</feature>
<proteinExistence type="predicted"/>
<reference evidence="3 4" key="1">
    <citation type="submission" date="2019-07" db="EMBL/GenBank/DDBJ databases">
        <title>Whole genome shotgun sequence of Chitinophaga cymbidii NBRC 109752.</title>
        <authorList>
            <person name="Hosoyama A."/>
            <person name="Uohara A."/>
            <person name="Ohji S."/>
            <person name="Ichikawa N."/>
        </authorList>
    </citation>
    <scope>NUCLEOTIDE SEQUENCE [LARGE SCALE GENOMIC DNA]</scope>
    <source>
        <strain evidence="3 4">NBRC 109752</strain>
    </source>
</reference>
<evidence type="ECO:0000313" key="4">
    <source>
        <dbReference type="Proteomes" id="UP000321436"/>
    </source>
</evidence>
<evidence type="ECO:0000313" key="3">
    <source>
        <dbReference type="EMBL" id="GEP96227.1"/>
    </source>
</evidence>
<evidence type="ECO:0000256" key="2">
    <source>
        <dbReference type="SAM" id="SignalP"/>
    </source>
</evidence>
<keyword evidence="4" id="KW-1185">Reference proteome</keyword>
<organism evidence="3 4">
    <name type="scientific">Chitinophaga cymbidii</name>
    <dbReference type="NCBI Taxonomy" id="1096750"/>
    <lineage>
        <taxon>Bacteria</taxon>
        <taxon>Pseudomonadati</taxon>
        <taxon>Bacteroidota</taxon>
        <taxon>Chitinophagia</taxon>
        <taxon>Chitinophagales</taxon>
        <taxon>Chitinophagaceae</taxon>
        <taxon>Chitinophaga</taxon>
    </lineage>
</organism>
<feature type="chain" id="PRO_5022202619" evidence="2">
    <location>
        <begin position="21"/>
        <end position="139"/>
    </location>
</feature>
<name>A0A512RKK0_9BACT</name>
<feature type="signal peptide" evidence="2">
    <location>
        <begin position="1"/>
        <end position="20"/>
    </location>
</feature>
<gene>
    <name evidence="3" type="ORF">CCY01nite_24870</name>
</gene>